<feature type="compositionally biased region" description="Basic and acidic residues" evidence="1">
    <location>
        <begin position="260"/>
        <end position="273"/>
    </location>
</feature>
<keyword evidence="4" id="KW-1185">Reference proteome</keyword>
<gene>
    <name evidence="3" type="ORF">SEPMUDRAFT_147515</name>
</gene>
<dbReference type="GeneID" id="27901484"/>
<dbReference type="Pfam" id="PF04433">
    <property type="entry name" value="SWIRM"/>
    <property type="match status" value="1"/>
</dbReference>
<dbReference type="RefSeq" id="XP_016763827.1">
    <property type="nucleotide sequence ID" value="XM_016904347.1"/>
</dbReference>
<feature type="compositionally biased region" description="Polar residues" evidence="1">
    <location>
        <begin position="230"/>
        <end position="240"/>
    </location>
</feature>
<dbReference type="InterPro" id="IPR036388">
    <property type="entry name" value="WH-like_DNA-bd_sf"/>
</dbReference>
<reference evidence="3" key="2">
    <citation type="submission" date="2012-07" db="EMBL/GenBank/DDBJ databases">
        <title>Genome evolution in poplar pathogens from wild and recently domesticated pathosystems.</title>
        <authorList>
            <consortium name="DOE Joint Genome Institute"/>
            <person name="Dhillon B."/>
            <person name="Feau N."/>
            <person name="Sakalidis M.L."/>
            <person name="Gill N."/>
            <person name="Aerts A."/>
            <person name="Ohm R."/>
            <person name="LaButti K."/>
            <person name="Pangilinan J."/>
            <person name="Lindquist E."/>
            <person name="Copeland A."/>
            <person name="Beauseigle S."/>
            <person name="Grigoriev I.V."/>
            <person name="Goodwin S.B."/>
            <person name="Tanguay P."/>
            <person name="Hamelin R.C."/>
        </authorList>
    </citation>
    <scope>NUCLEOTIDE SEQUENCE</scope>
    <source>
        <strain evidence="3">SO2202</strain>
    </source>
</reference>
<dbReference type="GO" id="GO:0010468">
    <property type="term" value="P:regulation of gene expression"/>
    <property type="evidence" value="ECO:0007669"/>
    <property type="project" value="UniProtKB-ARBA"/>
</dbReference>
<proteinExistence type="predicted"/>
<evidence type="ECO:0000259" key="2">
    <source>
        <dbReference type="Pfam" id="PF04433"/>
    </source>
</evidence>
<dbReference type="OrthoDB" id="5598695at2759"/>
<feature type="compositionally biased region" description="Polar residues" evidence="1">
    <location>
        <begin position="88"/>
        <end position="99"/>
    </location>
</feature>
<accession>M3C602</accession>
<dbReference type="FunFam" id="1.10.10.10:FF:000087">
    <property type="entry name" value="Transcriptional adapter 2"/>
    <property type="match status" value="1"/>
</dbReference>
<dbReference type="SUPFAM" id="SSF46689">
    <property type="entry name" value="Homeodomain-like"/>
    <property type="match status" value="1"/>
</dbReference>
<reference evidence="3" key="1">
    <citation type="journal article" date="2012" name="PLoS Pathog.">
        <title>Diverse lifestyles and strategies of plant pathogenesis encoded in the genomes of eighteen Dothideomycetes fungi.</title>
        <authorList>
            <person name="Ohm R.A."/>
            <person name="Feau N."/>
            <person name="Henrissat B."/>
            <person name="Schoch C.L."/>
            <person name="Horwitz B.A."/>
            <person name="Barry K.W."/>
            <person name="Condon B.J."/>
            <person name="Copeland A.C."/>
            <person name="Dhillon B."/>
            <person name="Glaser F."/>
            <person name="Hesse C.N."/>
            <person name="Kosti I."/>
            <person name="LaButti K."/>
            <person name="Lindquist E.A."/>
            <person name="Lucas S."/>
            <person name="Salamov A.A."/>
            <person name="Bradshaw R.E."/>
            <person name="Ciuffetti L."/>
            <person name="Hamelin R.C."/>
            <person name="Kema G.H.J."/>
            <person name="Lawrence C."/>
            <person name="Scott J.A."/>
            <person name="Spatafora J.W."/>
            <person name="Turgeon B.G."/>
            <person name="de Wit P.J.G.M."/>
            <person name="Zhong S."/>
            <person name="Goodwin S.B."/>
            <person name="Grigoriev I.V."/>
        </authorList>
    </citation>
    <scope>NUCLEOTIDE SEQUENCE [LARGE SCALE GENOMIC DNA]</scope>
    <source>
        <strain evidence="3">SO2202</strain>
    </source>
</reference>
<feature type="region of interest" description="Disordered" evidence="1">
    <location>
        <begin position="206"/>
        <end position="288"/>
    </location>
</feature>
<dbReference type="InterPro" id="IPR007526">
    <property type="entry name" value="SWIRM"/>
</dbReference>
<evidence type="ECO:0000313" key="3">
    <source>
        <dbReference type="EMBL" id="EMF15706.1"/>
    </source>
</evidence>
<organism evidence="3 4">
    <name type="scientific">Sphaerulina musiva (strain SO2202)</name>
    <name type="common">Poplar stem canker fungus</name>
    <name type="synonym">Septoria musiva</name>
    <dbReference type="NCBI Taxonomy" id="692275"/>
    <lineage>
        <taxon>Eukaryota</taxon>
        <taxon>Fungi</taxon>
        <taxon>Dikarya</taxon>
        <taxon>Ascomycota</taxon>
        <taxon>Pezizomycotina</taxon>
        <taxon>Dothideomycetes</taxon>
        <taxon>Dothideomycetidae</taxon>
        <taxon>Mycosphaerellales</taxon>
        <taxon>Mycosphaerellaceae</taxon>
        <taxon>Sphaerulina</taxon>
    </lineage>
</organism>
<dbReference type="Gene3D" id="1.10.10.10">
    <property type="entry name" value="Winged helix-like DNA-binding domain superfamily/Winged helix DNA-binding domain"/>
    <property type="match status" value="1"/>
</dbReference>
<dbReference type="Proteomes" id="UP000016931">
    <property type="component" value="Unassembled WGS sequence"/>
</dbReference>
<feature type="region of interest" description="Disordered" evidence="1">
    <location>
        <begin position="1"/>
        <end position="119"/>
    </location>
</feature>
<dbReference type="AlphaFoldDB" id="M3C602"/>
<dbReference type="InterPro" id="IPR009057">
    <property type="entry name" value="Homeodomain-like_sf"/>
</dbReference>
<feature type="domain" description="SWIRM" evidence="2">
    <location>
        <begin position="308"/>
        <end position="378"/>
    </location>
</feature>
<evidence type="ECO:0000256" key="1">
    <source>
        <dbReference type="SAM" id="MobiDB-lite"/>
    </source>
</evidence>
<dbReference type="STRING" id="692275.M3C602"/>
<protein>
    <recommendedName>
        <fullName evidence="2">SWIRM domain-containing protein</fullName>
    </recommendedName>
</protein>
<name>M3C602_SPHMS</name>
<dbReference type="EMBL" id="KB456261">
    <property type="protein sequence ID" value="EMF15706.1"/>
    <property type="molecule type" value="Genomic_DNA"/>
</dbReference>
<dbReference type="eggNOG" id="ENOG502R6VN">
    <property type="taxonomic scope" value="Eukaryota"/>
</dbReference>
<sequence length="387" mass="43794">MDLSQQPQEKRMGPTSHLLTPEEPTIDSFEQHRQPVKPVEPRSPPASPAFRPLSQDHILYPYEGNDSTHTPLFAAHTTPGATPERESTPATTAALQSPSPAEPHARQQQRPHSPKEPLYPRPAVISFVQQYNADPVGYHKRCVAEVMELQRTMRGARKLPSPIFQPVERDSHTKRLVESLGKTRVTKSGSTLPVAIRARVDRIAAPARPSRAGPIDEERTIPTPTKRASRQTSSATNGMSGQLHAAAAPKPRTRQPPSKMVERKDQNWRDVPDRCPPTSSLDTGSKKLSVEWPNKNHQDLSNDEDRIHLHAQELAVASTLRLKCDRYMLIKRLIFQEKVKFLNENKEFNKTSAQACCNVDVNKISKLWQSFNDVGWFDKHWFEQYME</sequence>
<dbReference type="OMA" id="CNKYLAN"/>
<dbReference type="HOGENOM" id="CLU_714037_0_0_1"/>
<evidence type="ECO:0000313" key="4">
    <source>
        <dbReference type="Proteomes" id="UP000016931"/>
    </source>
</evidence>